<sequence>MIVDAVLGVSCPQASIYNIITSIGQKVQAFKSFQLSHVKRTRNRPAHILAQHAKNINNYVTWIEENPAFFESALAQDVLL</sequence>
<dbReference type="GO" id="GO:0003676">
    <property type="term" value="F:nucleic acid binding"/>
    <property type="evidence" value="ECO:0007669"/>
    <property type="project" value="InterPro"/>
</dbReference>
<dbReference type="EMBL" id="JAZDWU010000003">
    <property type="protein sequence ID" value="KAL0008096.1"/>
    <property type="molecule type" value="Genomic_DNA"/>
</dbReference>
<organism evidence="2 3">
    <name type="scientific">Lithocarpus litseifolius</name>
    <dbReference type="NCBI Taxonomy" id="425828"/>
    <lineage>
        <taxon>Eukaryota</taxon>
        <taxon>Viridiplantae</taxon>
        <taxon>Streptophyta</taxon>
        <taxon>Embryophyta</taxon>
        <taxon>Tracheophyta</taxon>
        <taxon>Spermatophyta</taxon>
        <taxon>Magnoliopsida</taxon>
        <taxon>eudicotyledons</taxon>
        <taxon>Gunneridae</taxon>
        <taxon>Pentapetalae</taxon>
        <taxon>rosids</taxon>
        <taxon>fabids</taxon>
        <taxon>Fagales</taxon>
        <taxon>Fagaceae</taxon>
        <taxon>Lithocarpus</taxon>
    </lineage>
</organism>
<proteinExistence type="predicted"/>
<reference evidence="2 3" key="1">
    <citation type="submission" date="2024-01" db="EMBL/GenBank/DDBJ databases">
        <title>A telomere-to-telomere, gap-free genome of sweet tea (Lithocarpus litseifolius).</title>
        <authorList>
            <person name="Zhou J."/>
        </authorList>
    </citation>
    <scope>NUCLEOTIDE SEQUENCE [LARGE SCALE GENOMIC DNA]</scope>
    <source>
        <strain evidence="2">Zhou-2022a</strain>
        <tissue evidence="2">Leaf</tissue>
    </source>
</reference>
<evidence type="ECO:0000313" key="3">
    <source>
        <dbReference type="Proteomes" id="UP001459277"/>
    </source>
</evidence>
<dbReference type="GO" id="GO:0004523">
    <property type="term" value="F:RNA-DNA hybrid ribonuclease activity"/>
    <property type="evidence" value="ECO:0007669"/>
    <property type="project" value="InterPro"/>
</dbReference>
<dbReference type="AlphaFoldDB" id="A0AAW2DCH3"/>
<feature type="domain" description="RNase H type-1" evidence="1">
    <location>
        <begin position="2"/>
        <end position="53"/>
    </location>
</feature>
<dbReference type="Proteomes" id="UP001459277">
    <property type="component" value="Unassembled WGS sequence"/>
</dbReference>
<protein>
    <recommendedName>
        <fullName evidence="1">RNase H type-1 domain-containing protein</fullName>
    </recommendedName>
</protein>
<dbReference type="Pfam" id="PF13456">
    <property type="entry name" value="RVT_3"/>
    <property type="match status" value="1"/>
</dbReference>
<gene>
    <name evidence="2" type="ORF">SO802_009598</name>
</gene>
<accession>A0AAW2DCH3</accession>
<comment type="caution">
    <text evidence="2">The sequence shown here is derived from an EMBL/GenBank/DDBJ whole genome shotgun (WGS) entry which is preliminary data.</text>
</comment>
<evidence type="ECO:0000259" key="1">
    <source>
        <dbReference type="Pfam" id="PF13456"/>
    </source>
</evidence>
<dbReference type="InterPro" id="IPR002156">
    <property type="entry name" value="RNaseH_domain"/>
</dbReference>
<evidence type="ECO:0000313" key="2">
    <source>
        <dbReference type="EMBL" id="KAL0008096.1"/>
    </source>
</evidence>
<keyword evidence="3" id="KW-1185">Reference proteome</keyword>
<name>A0AAW2DCH3_9ROSI</name>